<dbReference type="EMBL" id="FOLG01000002">
    <property type="protein sequence ID" value="SFC04787.1"/>
    <property type="molecule type" value="Genomic_DNA"/>
</dbReference>
<dbReference type="InterPro" id="IPR038277">
    <property type="entry name" value="UreF_sf"/>
</dbReference>
<dbReference type="STRING" id="441112.SAMN04488094_102355"/>
<keyword evidence="3" id="KW-0963">Cytoplasm</keyword>
<evidence type="ECO:0000313" key="4">
    <source>
        <dbReference type="EMBL" id="SFC04787.1"/>
    </source>
</evidence>
<dbReference type="PANTHER" id="PTHR33620:SF1">
    <property type="entry name" value="UREASE ACCESSORY PROTEIN F"/>
    <property type="match status" value="1"/>
</dbReference>
<dbReference type="AlphaFoldDB" id="A0A1I1FZ92"/>
<name>A0A1I1FZ92_9RHOB</name>
<keyword evidence="1 3" id="KW-0996">Nickel insertion</keyword>
<dbReference type="InterPro" id="IPR002639">
    <property type="entry name" value="UreF"/>
</dbReference>
<comment type="similarity">
    <text evidence="3">Belongs to the UreF family.</text>
</comment>
<comment type="function">
    <text evidence="3">Required for maturation of urease via the functional incorporation of the urease nickel metallocenter.</text>
</comment>
<dbReference type="Pfam" id="PF01730">
    <property type="entry name" value="UreF"/>
    <property type="match status" value="1"/>
</dbReference>
<gene>
    <name evidence="3" type="primary">ureF</name>
    <name evidence="4" type="ORF">SAMN04488094_102355</name>
</gene>
<comment type="subunit">
    <text evidence="3">UreD, UreF and UreG form a complex that acts as a GTP-hydrolysis-dependent molecular chaperone, activating the urease apoprotein by helping to assemble the nickel containing metallocenter of UreC. The UreE protein probably delivers the nickel.</text>
</comment>
<sequence>MTMAAITVTGTTPTQRPMSDADLLTLTQWLSPAFPVGSFAYSHGLETVIAEGDVSSPATLQDWLEDVLRFGAGRTDAILLAHAMRRTIPLDHLAAFAGALAPSRERHQETMEQGAAFTRAVNALTGADRPAMALPVAVGAAAADLDLPAARVAALYLHAVASNLVSVAVRFVPLGQTDGQRVLSRLHPVISDVAVDAAKAELSDIGGACFGAGLAAIRHEAQAVRLFKT</sequence>
<keyword evidence="2 3" id="KW-0143">Chaperone</keyword>
<keyword evidence="5" id="KW-1185">Reference proteome</keyword>
<comment type="subcellular location">
    <subcellularLocation>
        <location evidence="3">Cytoplasm</location>
    </subcellularLocation>
</comment>
<dbReference type="GO" id="GO:0016151">
    <property type="term" value="F:nickel cation binding"/>
    <property type="evidence" value="ECO:0007669"/>
    <property type="project" value="UniProtKB-UniRule"/>
</dbReference>
<dbReference type="Proteomes" id="UP000198728">
    <property type="component" value="Unassembled WGS sequence"/>
</dbReference>
<protein>
    <recommendedName>
        <fullName evidence="3">Urease accessory protein UreF</fullName>
    </recommendedName>
</protein>
<accession>A0A1I1FZ92</accession>
<dbReference type="GO" id="GO:0005737">
    <property type="term" value="C:cytoplasm"/>
    <property type="evidence" value="ECO:0007669"/>
    <property type="project" value="UniProtKB-SubCell"/>
</dbReference>
<evidence type="ECO:0000256" key="1">
    <source>
        <dbReference type="ARBA" id="ARBA00022988"/>
    </source>
</evidence>
<dbReference type="HAMAP" id="MF_01385">
    <property type="entry name" value="UreF"/>
    <property type="match status" value="1"/>
</dbReference>
<dbReference type="PANTHER" id="PTHR33620">
    <property type="entry name" value="UREASE ACCESSORY PROTEIN F"/>
    <property type="match status" value="1"/>
</dbReference>
<evidence type="ECO:0000256" key="2">
    <source>
        <dbReference type="ARBA" id="ARBA00023186"/>
    </source>
</evidence>
<proteinExistence type="inferred from homology"/>
<evidence type="ECO:0000256" key="3">
    <source>
        <dbReference type="HAMAP-Rule" id="MF_01385"/>
    </source>
</evidence>
<reference evidence="4 5" key="1">
    <citation type="submission" date="2016-10" db="EMBL/GenBank/DDBJ databases">
        <authorList>
            <person name="de Groot N.N."/>
        </authorList>
    </citation>
    <scope>NUCLEOTIDE SEQUENCE [LARGE SCALE GENOMIC DNA]</scope>
    <source>
        <strain evidence="4 5">DSM 19548</strain>
    </source>
</reference>
<organism evidence="4 5">
    <name type="scientific">Tropicimonas isoalkanivorans</name>
    <dbReference type="NCBI Taxonomy" id="441112"/>
    <lineage>
        <taxon>Bacteria</taxon>
        <taxon>Pseudomonadati</taxon>
        <taxon>Pseudomonadota</taxon>
        <taxon>Alphaproteobacteria</taxon>
        <taxon>Rhodobacterales</taxon>
        <taxon>Roseobacteraceae</taxon>
        <taxon>Tropicimonas</taxon>
    </lineage>
</organism>
<evidence type="ECO:0000313" key="5">
    <source>
        <dbReference type="Proteomes" id="UP000198728"/>
    </source>
</evidence>
<dbReference type="PIRSF" id="PIRSF009467">
    <property type="entry name" value="Ureas_acces_UreF"/>
    <property type="match status" value="1"/>
</dbReference>
<dbReference type="Gene3D" id="1.10.4190.10">
    <property type="entry name" value="Urease accessory protein UreF"/>
    <property type="match status" value="1"/>
</dbReference>